<keyword evidence="1" id="KW-0732">Signal</keyword>
<dbReference type="InterPro" id="IPR050491">
    <property type="entry name" value="AmpC-like"/>
</dbReference>
<dbReference type="EMBL" id="BONF01000010">
    <property type="protein sequence ID" value="GIF80553.1"/>
    <property type="molecule type" value="Genomic_DNA"/>
</dbReference>
<accession>A0A8J3JKT6</accession>
<feature type="domain" description="Beta-lactamase-related" evidence="2">
    <location>
        <begin position="319"/>
        <end position="649"/>
    </location>
</feature>
<comment type="caution">
    <text evidence="3">The sequence shown here is derived from an EMBL/GenBank/DDBJ whole genome shotgun (WGS) entry which is preliminary data.</text>
</comment>
<evidence type="ECO:0000256" key="1">
    <source>
        <dbReference type="SAM" id="SignalP"/>
    </source>
</evidence>
<feature type="signal peptide" evidence="1">
    <location>
        <begin position="1"/>
        <end position="38"/>
    </location>
</feature>
<dbReference type="Gene3D" id="3.40.710.10">
    <property type="entry name" value="DD-peptidase/beta-lactamase superfamily"/>
    <property type="match status" value="1"/>
</dbReference>
<dbReference type="SUPFAM" id="SSF56601">
    <property type="entry name" value="beta-lactamase/transpeptidase-like"/>
    <property type="match status" value="1"/>
</dbReference>
<dbReference type="InterPro" id="IPR001466">
    <property type="entry name" value="Beta-lactam-related"/>
</dbReference>
<dbReference type="PANTHER" id="PTHR46825">
    <property type="entry name" value="D-ALANYL-D-ALANINE-CARBOXYPEPTIDASE/ENDOPEPTIDASE AMPH"/>
    <property type="match status" value="1"/>
</dbReference>
<protein>
    <recommendedName>
        <fullName evidence="2">Beta-lactamase-related domain-containing protein</fullName>
    </recommendedName>
</protein>
<dbReference type="Proteomes" id="UP000601223">
    <property type="component" value="Unassembled WGS sequence"/>
</dbReference>
<evidence type="ECO:0000259" key="2">
    <source>
        <dbReference type="Pfam" id="PF00144"/>
    </source>
</evidence>
<organism evidence="3 4">
    <name type="scientific">Catellatospora bangladeshensis</name>
    <dbReference type="NCBI Taxonomy" id="310355"/>
    <lineage>
        <taxon>Bacteria</taxon>
        <taxon>Bacillati</taxon>
        <taxon>Actinomycetota</taxon>
        <taxon>Actinomycetes</taxon>
        <taxon>Micromonosporales</taxon>
        <taxon>Micromonosporaceae</taxon>
        <taxon>Catellatospora</taxon>
    </lineage>
</organism>
<gene>
    <name evidence="3" type="ORF">Cba03nite_19020</name>
</gene>
<dbReference type="Pfam" id="PF17660">
    <property type="entry name" value="BTRD1"/>
    <property type="match status" value="3"/>
</dbReference>
<name>A0A8J3JKT6_9ACTN</name>
<sequence>MVRAALGTHAGMTRLQLLVAVCVAALLAAVGAAAPATAHPGQPSAVFDPNEVSWYSYHDKDIAEFDAILLDWWDRGFLPVDIEVDAFDGGKLSFGGAAQRNLDGRDWMADTVMTTAEYATANAAAVKRGLRLVDREVYAYQGTTYVGAVWVANLEGLGWYTSKFAMTLAELNTFVAEHRQRGRLPIDFDIHSASGGTRYSVVMLDNPEGLDWRLRADLTYAQFLAVDDTYGSTGFRTISLDSASNVFGGLWWENANGRTWASRILKTETDYGNSWHSLADLGLRQIFNGRYVGADGKVHHMTTWRQNDDRYNWDLRIPVDNIVKDQMDDDAIPGVSVAVMRDGEFLYKRGWGYADIGNGILMDSEHVLRTASVSKAVGGALLLKLADHPELWDLDVNDPVNTWIDGLADDYDPVTLEMLASNRGCVRWYASKETYTDPAEQQAQQDADAEMATTRYESDADAFGLYSGDPLVCVPGTYHYSTQASGALGRAMQAATGQTSAQLLENELAEPLGLEEMVGENLDDPSIRAAKAYAGATNTELDLHSSQKTFALFGGGVWSSAGDLAKFAHALGTGQIVDDPDYIWTGTPWTNYAYGWSLGSQNGQVKITKDGKADGADAYLIAYPDEDIQIAVLINREELTKNSSAKAIAEAIGAMLV</sequence>
<reference evidence="3 4" key="1">
    <citation type="submission" date="2021-01" db="EMBL/GenBank/DDBJ databases">
        <title>Whole genome shotgun sequence of Catellatospora bangladeshensis NBRC 107357.</title>
        <authorList>
            <person name="Komaki H."/>
            <person name="Tamura T."/>
        </authorList>
    </citation>
    <scope>NUCLEOTIDE SEQUENCE [LARGE SCALE GENOMIC DNA]</scope>
    <source>
        <strain evidence="3 4">NBRC 107357</strain>
    </source>
</reference>
<keyword evidence="4" id="KW-1185">Reference proteome</keyword>
<evidence type="ECO:0000313" key="4">
    <source>
        <dbReference type="Proteomes" id="UP000601223"/>
    </source>
</evidence>
<dbReference type="Pfam" id="PF00144">
    <property type="entry name" value="Beta-lactamase"/>
    <property type="match status" value="1"/>
</dbReference>
<evidence type="ECO:0000313" key="3">
    <source>
        <dbReference type="EMBL" id="GIF80553.1"/>
    </source>
</evidence>
<proteinExistence type="predicted"/>
<dbReference type="InterPro" id="IPR012338">
    <property type="entry name" value="Beta-lactam/transpept-like"/>
</dbReference>
<feature type="chain" id="PRO_5035313156" description="Beta-lactamase-related domain-containing protein" evidence="1">
    <location>
        <begin position="39"/>
        <end position="657"/>
    </location>
</feature>
<dbReference type="AlphaFoldDB" id="A0A8J3JKT6"/>
<dbReference type="PANTHER" id="PTHR46825:SF9">
    <property type="entry name" value="BETA-LACTAMASE-RELATED DOMAIN-CONTAINING PROTEIN"/>
    <property type="match status" value="1"/>
</dbReference>
<dbReference type="InterPro" id="IPR049511">
    <property type="entry name" value="PGH-like_rpt"/>
</dbReference>